<name>A0A417Y7D9_9ACTN</name>
<dbReference type="InterPro" id="IPR008775">
    <property type="entry name" value="Phytyl_CoA_dOase-like"/>
</dbReference>
<organism evidence="1 2">
    <name type="scientific">Nocardioides immobilis</name>
    <dbReference type="NCBI Taxonomy" id="2049295"/>
    <lineage>
        <taxon>Bacteria</taxon>
        <taxon>Bacillati</taxon>
        <taxon>Actinomycetota</taxon>
        <taxon>Actinomycetes</taxon>
        <taxon>Propionibacteriales</taxon>
        <taxon>Nocardioidaceae</taxon>
        <taxon>Nocardioides</taxon>
    </lineage>
</organism>
<evidence type="ECO:0000313" key="2">
    <source>
        <dbReference type="Proteomes" id="UP000283644"/>
    </source>
</evidence>
<dbReference type="EMBL" id="QXGH01000010">
    <property type="protein sequence ID" value="RHW28421.1"/>
    <property type="molecule type" value="Genomic_DNA"/>
</dbReference>
<dbReference type="OrthoDB" id="7593462at2"/>
<dbReference type="Proteomes" id="UP000283644">
    <property type="component" value="Unassembled WGS sequence"/>
</dbReference>
<dbReference type="Gene3D" id="2.60.120.620">
    <property type="entry name" value="q2cbj1_9rhob like domain"/>
    <property type="match status" value="1"/>
</dbReference>
<proteinExistence type="predicted"/>
<dbReference type="AlphaFoldDB" id="A0A417Y7D9"/>
<accession>A0A417Y7D9</accession>
<comment type="caution">
    <text evidence="1">The sequence shown here is derived from an EMBL/GenBank/DDBJ whole genome shotgun (WGS) entry which is preliminary data.</text>
</comment>
<evidence type="ECO:0000313" key="1">
    <source>
        <dbReference type="EMBL" id="RHW28421.1"/>
    </source>
</evidence>
<sequence>MSKLDIRFRTSADIRPRTAASFFHDELPVLLAGRSDMVESAHLYTAESLTVTTESGSWTLSCGEVGVQVSAGRSGGTSVNLSDNDFSDFLNDLTTVEMLFNVERVVLASGTRGTTNCWETILRSLIDGIPLYSPGAVVLRNPDGGALDLGTSFGPAAERSDMQDFLAEAGYLHLSGWLDADLMAEIAEDMDREFAKCTSTDGSWWVTLADGSQLPARVLDFAAKSDAVRRLLASDAFNHAVQVTDDGYQHASAVEALQKPIGVVTGVSDIPWHRDCDGGMHSFVCSSLTIGIQVTGAGPGSAQLGVIPGSHRALIPNIRYHGVRGGLEPQFLTTAAGDVTVHASCLFHTALPPTEYERKVLYIPLSLPKEPALEAVLSDMAKRRQNVGARPAGV</sequence>
<dbReference type="SUPFAM" id="SSF51197">
    <property type="entry name" value="Clavaminate synthase-like"/>
    <property type="match status" value="1"/>
</dbReference>
<evidence type="ECO:0008006" key="3">
    <source>
        <dbReference type="Google" id="ProtNLM"/>
    </source>
</evidence>
<keyword evidence="2" id="KW-1185">Reference proteome</keyword>
<dbReference type="RefSeq" id="WP_118923431.1">
    <property type="nucleotide sequence ID" value="NZ_QXGH01000010.1"/>
</dbReference>
<reference evidence="1 2" key="1">
    <citation type="submission" date="2018-09" db="EMBL/GenBank/DDBJ databases">
        <title>Genome sequencing of Nocardioides immobilis CCTCC AB 2017083 for comparison to Nocardioides silvaticus.</title>
        <authorList>
            <person name="Li C."/>
            <person name="Wang G."/>
        </authorList>
    </citation>
    <scope>NUCLEOTIDE SEQUENCE [LARGE SCALE GENOMIC DNA]</scope>
    <source>
        <strain evidence="1 2">CCTCC AB 2017083</strain>
    </source>
</reference>
<dbReference type="GO" id="GO:0016706">
    <property type="term" value="F:2-oxoglutarate-dependent dioxygenase activity"/>
    <property type="evidence" value="ECO:0007669"/>
    <property type="project" value="UniProtKB-ARBA"/>
</dbReference>
<gene>
    <name evidence="1" type="ORF">D0Z08_05545</name>
</gene>
<dbReference type="Pfam" id="PF05721">
    <property type="entry name" value="PhyH"/>
    <property type="match status" value="1"/>
</dbReference>
<protein>
    <recommendedName>
        <fullName evidence="3">Phytanoyl-CoA dioxygenase</fullName>
    </recommendedName>
</protein>